<accession>H6LAL3</accession>
<sequence length="223" mass="25528">MKAHYPILCLALFLLLACQHRKEERAWQERLRQADEQAEARKAREQAIAAKSLADSARQMQAYRQSREGRIKIEQETGLGSQFGKGLLPSSLKNNQPLISFMTGPCYGECPQYHLYFWANGDVLYEGLAFAEPMGKRECKIDPKKLKTLLANWTPAFETWQRYYPQEEEPLEGFPFKAISLKLPQGQKIILDYHDAPKGLIQLEKSIDSLAKASFDSPMKTIF</sequence>
<dbReference type="RefSeq" id="WP_015693209.1">
    <property type="nucleotide sequence ID" value="NC_016940.1"/>
</dbReference>
<name>H6LAL3_SAPGL</name>
<evidence type="ECO:0000313" key="2">
    <source>
        <dbReference type="EMBL" id="AFC25606.1"/>
    </source>
</evidence>
<dbReference type="EMBL" id="CP002831">
    <property type="protein sequence ID" value="AFC25606.1"/>
    <property type="molecule type" value="Genomic_DNA"/>
</dbReference>
<dbReference type="InterPro" id="IPR045497">
    <property type="entry name" value="DUF6438"/>
</dbReference>
<feature type="domain" description="DUF6438" evidence="1">
    <location>
        <begin position="98"/>
        <end position="210"/>
    </location>
</feature>
<dbReference type="AlphaFoldDB" id="H6LAL3"/>
<dbReference type="Pfam" id="PF20033">
    <property type="entry name" value="DUF6438"/>
    <property type="match status" value="1"/>
</dbReference>
<evidence type="ECO:0000313" key="3">
    <source>
        <dbReference type="Proteomes" id="UP000007519"/>
    </source>
</evidence>
<reference evidence="2 3" key="1">
    <citation type="journal article" date="2012" name="Stand. Genomic Sci.">
        <title>Complete genome sequencing and analysis of Saprospira grandis str. Lewin, a predatory marine bacterium.</title>
        <authorList>
            <person name="Saw J.H."/>
            <person name="Yuryev A."/>
            <person name="Kanbe M."/>
            <person name="Hou S."/>
            <person name="Young A.G."/>
            <person name="Aizawa S."/>
            <person name="Alam M."/>
        </authorList>
    </citation>
    <scope>NUCLEOTIDE SEQUENCE [LARGE SCALE GENOMIC DNA]</scope>
    <source>
        <strain evidence="2 3">Lewin</strain>
    </source>
</reference>
<gene>
    <name evidence="2" type="ordered locus">SGRA_2878</name>
</gene>
<protein>
    <recommendedName>
        <fullName evidence="1">DUF6438 domain-containing protein</fullName>
    </recommendedName>
</protein>
<dbReference type="OrthoDB" id="7172369at2"/>
<dbReference type="PROSITE" id="PS51257">
    <property type="entry name" value="PROKAR_LIPOPROTEIN"/>
    <property type="match status" value="1"/>
</dbReference>
<dbReference type="HOGENOM" id="CLU_1239426_0_0_10"/>
<evidence type="ECO:0000259" key="1">
    <source>
        <dbReference type="Pfam" id="PF20033"/>
    </source>
</evidence>
<organism evidence="2 3">
    <name type="scientific">Saprospira grandis (strain Lewin)</name>
    <dbReference type="NCBI Taxonomy" id="984262"/>
    <lineage>
        <taxon>Bacteria</taxon>
        <taxon>Pseudomonadati</taxon>
        <taxon>Bacteroidota</taxon>
        <taxon>Saprospiria</taxon>
        <taxon>Saprospirales</taxon>
        <taxon>Saprospiraceae</taxon>
        <taxon>Saprospira</taxon>
    </lineage>
</organism>
<dbReference type="Proteomes" id="UP000007519">
    <property type="component" value="Chromosome"/>
</dbReference>
<keyword evidence="3" id="KW-1185">Reference proteome</keyword>
<dbReference type="KEGG" id="sgn:SGRA_2878"/>
<proteinExistence type="predicted"/>